<proteinExistence type="predicted"/>
<sequence length="169" mass="19492">METVTMQIFGRDVPSPDDIWQIYSRVVLTPELWRLETFKEAASKCGFRRIAARQGYFSFSGDHHMTGQAPLVEGFVEEIRLFIGQEPKDLPEPLYKKDRGKIAKIASSYSDRFKEELGEFRTANKNRIFECDGHRVRVLPADCVWVVISNLSNLKHVPNDWWAAEARTS</sequence>
<dbReference type="RefSeq" id="WP_209978943.1">
    <property type="nucleotide sequence ID" value="NZ_JAGINO010000002.1"/>
</dbReference>
<dbReference type="EMBL" id="JAUSVU010000002">
    <property type="protein sequence ID" value="MDQ0531941.1"/>
    <property type="molecule type" value="Genomic_DNA"/>
</dbReference>
<accession>A0ABU0MET3</accession>
<reference evidence="1 2" key="1">
    <citation type="submission" date="2023-07" db="EMBL/GenBank/DDBJ databases">
        <title>Genomic Encyclopedia of Type Strains, Phase IV (KMG-IV): sequencing the most valuable type-strain genomes for metagenomic binning, comparative biology and taxonomic classification.</title>
        <authorList>
            <person name="Goeker M."/>
        </authorList>
    </citation>
    <scope>NUCLEOTIDE SEQUENCE [LARGE SCALE GENOMIC DNA]</scope>
    <source>
        <strain evidence="1 2">DSM 19922</strain>
    </source>
</reference>
<evidence type="ECO:0000313" key="2">
    <source>
        <dbReference type="Proteomes" id="UP001244552"/>
    </source>
</evidence>
<evidence type="ECO:0000313" key="1">
    <source>
        <dbReference type="EMBL" id="MDQ0531941.1"/>
    </source>
</evidence>
<comment type="caution">
    <text evidence="1">The sequence shown here is derived from an EMBL/GenBank/DDBJ whole genome shotgun (WGS) entry which is preliminary data.</text>
</comment>
<gene>
    <name evidence="1" type="ORF">QO018_000777</name>
</gene>
<name>A0ABU0MET3_9PROT</name>
<keyword evidence="2" id="KW-1185">Reference proteome</keyword>
<protein>
    <submittedName>
        <fullName evidence="1">Uncharacterized protein</fullName>
    </submittedName>
</protein>
<dbReference type="Proteomes" id="UP001244552">
    <property type="component" value="Unassembled WGS sequence"/>
</dbReference>
<organism evidence="1 2">
    <name type="scientific">Azospirillum picis</name>
    <dbReference type="NCBI Taxonomy" id="488438"/>
    <lineage>
        <taxon>Bacteria</taxon>
        <taxon>Pseudomonadati</taxon>
        <taxon>Pseudomonadota</taxon>
        <taxon>Alphaproteobacteria</taxon>
        <taxon>Rhodospirillales</taxon>
        <taxon>Azospirillaceae</taxon>
        <taxon>Azospirillum</taxon>
    </lineage>
</organism>